<dbReference type="GO" id="GO:0003677">
    <property type="term" value="F:DNA binding"/>
    <property type="evidence" value="ECO:0007669"/>
    <property type="project" value="InterPro"/>
</dbReference>
<dbReference type="PROSITE" id="PS51898">
    <property type="entry name" value="TYR_RECOMBINASE"/>
    <property type="match status" value="1"/>
</dbReference>
<evidence type="ECO:0000256" key="1">
    <source>
        <dbReference type="ARBA" id="ARBA00023172"/>
    </source>
</evidence>
<dbReference type="EMBL" id="APJX01000001">
    <property type="protein sequence ID" value="EMS80872.1"/>
    <property type="molecule type" value="Genomic_DNA"/>
</dbReference>
<comment type="caution">
    <text evidence="3">The sequence shown here is derived from an EMBL/GenBank/DDBJ whole genome shotgun (WGS) entry which is preliminary data.</text>
</comment>
<dbReference type="GO" id="GO:0015074">
    <property type="term" value="P:DNA integration"/>
    <property type="evidence" value="ECO:0007669"/>
    <property type="project" value="InterPro"/>
</dbReference>
<evidence type="ECO:0000313" key="4">
    <source>
        <dbReference type="Proteomes" id="UP000014216"/>
    </source>
</evidence>
<dbReference type="InterPro" id="IPR002104">
    <property type="entry name" value="Integrase_catalytic"/>
</dbReference>
<dbReference type="InterPro" id="IPR013762">
    <property type="entry name" value="Integrase-like_cat_sf"/>
</dbReference>
<proteinExistence type="predicted"/>
<feature type="domain" description="Tyr recombinase" evidence="2">
    <location>
        <begin position="1"/>
        <end position="50"/>
    </location>
</feature>
<keyword evidence="1" id="KW-0233">DNA recombination</keyword>
<reference evidence="3 4" key="1">
    <citation type="journal article" date="2013" name="Genome Announc.">
        <title>Draft Genome Sequence of Desulfotignum phosphitoxidans DSM 13687 Strain FiPS-3.</title>
        <authorList>
            <person name="Poehlein A."/>
            <person name="Daniel R."/>
            <person name="Simeonova D.D."/>
        </authorList>
    </citation>
    <scope>NUCLEOTIDE SEQUENCE [LARGE SCALE GENOMIC DNA]</scope>
    <source>
        <strain evidence="3 4">DSM 13687</strain>
    </source>
</reference>
<dbReference type="Proteomes" id="UP000014216">
    <property type="component" value="Unassembled WGS sequence"/>
</dbReference>
<dbReference type="SUPFAM" id="SSF56349">
    <property type="entry name" value="DNA breaking-rejoining enzymes"/>
    <property type="match status" value="1"/>
</dbReference>
<name>S0G754_9BACT</name>
<dbReference type="Pfam" id="PF00589">
    <property type="entry name" value="Phage_integrase"/>
    <property type="match status" value="1"/>
</dbReference>
<sequence>MHTLRHSFATHLLSQGTDLFTLKQLLGHSSIKTTIIYLHLVKQRITEFKSPLDAMYEDQEGQK</sequence>
<accession>S0G754</accession>
<dbReference type="Gene3D" id="1.10.443.10">
    <property type="entry name" value="Intergrase catalytic core"/>
    <property type="match status" value="1"/>
</dbReference>
<dbReference type="InterPro" id="IPR011010">
    <property type="entry name" value="DNA_brk_join_enz"/>
</dbReference>
<keyword evidence="4" id="KW-1185">Reference proteome</keyword>
<evidence type="ECO:0000259" key="2">
    <source>
        <dbReference type="PROSITE" id="PS51898"/>
    </source>
</evidence>
<protein>
    <submittedName>
        <fullName evidence="3">Phage integrase family protein</fullName>
    </submittedName>
</protein>
<dbReference type="GO" id="GO:0006310">
    <property type="term" value="P:DNA recombination"/>
    <property type="evidence" value="ECO:0007669"/>
    <property type="project" value="UniProtKB-KW"/>
</dbReference>
<evidence type="ECO:0000313" key="3">
    <source>
        <dbReference type="EMBL" id="EMS80872.1"/>
    </source>
</evidence>
<organism evidence="3 4">
    <name type="scientific">Desulfotignum phosphitoxidans DSM 13687</name>
    <dbReference type="NCBI Taxonomy" id="1286635"/>
    <lineage>
        <taxon>Bacteria</taxon>
        <taxon>Pseudomonadati</taxon>
        <taxon>Thermodesulfobacteriota</taxon>
        <taxon>Desulfobacteria</taxon>
        <taxon>Desulfobacterales</taxon>
        <taxon>Desulfobacteraceae</taxon>
        <taxon>Desulfotignum</taxon>
    </lineage>
</organism>
<gene>
    <name evidence="3" type="ORF">Dpo_1c00020</name>
</gene>
<dbReference type="AlphaFoldDB" id="S0G754"/>